<dbReference type="RefSeq" id="WP_039663804.1">
    <property type="nucleotide sequence ID" value="NZ_CP007772.1"/>
</dbReference>
<organism evidence="1 2">
    <name type="scientific">Campylobacter subantarcticus LMG 24374</name>
    <dbReference type="NCBI Taxonomy" id="1388751"/>
    <lineage>
        <taxon>Bacteria</taxon>
        <taxon>Pseudomonadati</taxon>
        <taxon>Campylobacterota</taxon>
        <taxon>Epsilonproteobacteria</taxon>
        <taxon>Campylobacterales</taxon>
        <taxon>Campylobacteraceae</taxon>
        <taxon>Campylobacter</taxon>
    </lineage>
</organism>
<evidence type="ECO:0000313" key="1">
    <source>
        <dbReference type="EMBL" id="AJC90732.1"/>
    </source>
</evidence>
<evidence type="ECO:0000313" key="2">
    <source>
        <dbReference type="Proteomes" id="UP000031135"/>
    </source>
</evidence>
<reference evidence="1 2" key="1">
    <citation type="journal article" date="2014" name="Genome Biol. Evol.">
        <title>Comparative Genomics of the Campylobacter lari Group.</title>
        <authorList>
            <person name="Miller W.G."/>
            <person name="Yee E."/>
            <person name="Chapman M.H."/>
            <person name="Smith T.P."/>
            <person name="Bono J.L."/>
            <person name="Huynh S."/>
            <person name="Parker C.T."/>
            <person name="Vandamme P."/>
            <person name="Luong K."/>
            <person name="Korlach J."/>
        </authorList>
    </citation>
    <scope>NUCLEOTIDE SEQUENCE [LARGE SCALE GENOMIC DNA]</scope>
    <source>
        <strain evidence="1 2">LMG 24374</strain>
    </source>
</reference>
<dbReference type="EMBL" id="CP007772">
    <property type="protein sequence ID" value="AJC90732.1"/>
    <property type="molecule type" value="Genomic_DNA"/>
</dbReference>
<dbReference type="HOGENOM" id="CLU_088517_1_0_7"/>
<name>A0A0A8H9T0_9BACT</name>
<proteinExistence type="predicted"/>
<accession>A0A0A8H9T0</accession>
<protein>
    <submittedName>
        <fullName evidence="1">Uncharacterized protein</fullName>
    </submittedName>
</protein>
<dbReference type="KEGG" id="csm:CSUB8521_0892"/>
<gene>
    <name evidence="1" type="ORF">CSUB8521_0892</name>
</gene>
<sequence>MQKILQIDLEKRKALENLKNLSLLGFGGVMLFNLNKDDLIKDNDIFSMYNMNHFLQLSLDQFYIPNAFLNILEFLHIKKHTNIKESFYINILINSDTYYKNPLLQYNINRVISKDDNTIYALENLSRINQAFKNLKELQEALLKENIFLNFIDLNSKESLLSFYNQILSNHHLKTYLYIKDNQFLIKEDIKNKIVFNNINSSSIISSYLRLLNDFNTLSKIELVNILESLSLYNLSTLMQDIQKRNLKLEYNLKSFDKDSIFLSNMIMNVRLK</sequence>
<dbReference type="AlphaFoldDB" id="A0A0A8H9T0"/>
<dbReference type="OrthoDB" id="5355159at2"/>
<dbReference type="Proteomes" id="UP000031135">
    <property type="component" value="Chromosome"/>
</dbReference>